<gene>
    <name evidence="3" type="ORF">AXF42_Ash012668</name>
</gene>
<dbReference type="PANTHER" id="PTHR45763:SF54">
    <property type="entry name" value="HYDROLASE, ALPHA_BETA FOLD FAMILY PROTEIN, EXPRESSED"/>
    <property type="match status" value="1"/>
</dbReference>
<dbReference type="FunFam" id="3.40.50.1820:FF:000270">
    <property type="entry name" value="Alpha/beta-Hydrolases superfamily protein"/>
    <property type="match status" value="1"/>
</dbReference>
<feature type="domain" description="AB hydrolase-1" evidence="2">
    <location>
        <begin position="88"/>
        <end position="342"/>
    </location>
</feature>
<dbReference type="EMBL" id="KZ454132">
    <property type="protein sequence ID" value="PKA46535.1"/>
    <property type="molecule type" value="Genomic_DNA"/>
</dbReference>
<dbReference type="STRING" id="1088818.A0A2H9ZTB6"/>
<dbReference type="Gene3D" id="3.40.50.1820">
    <property type="entry name" value="alpha/beta hydrolase"/>
    <property type="match status" value="1"/>
</dbReference>
<keyword evidence="1" id="KW-0812">Transmembrane</keyword>
<keyword evidence="1" id="KW-1133">Transmembrane helix</keyword>
<evidence type="ECO:0000313" key="4">
    <source>
        <dbReference type="Proteomes" id="UP000236161"/>
    </source>
</evidence>
<accession>A0A2H9ZTB6</accession>
<keyword evidence="1" id="KW-0472">Membrane</keyword>
<evidence type="ECO:0000313" key="3">
    <source>
        <dbReference type="EMBL" id="PKA46535.1"/>
    </source>
</evidence>
<keyword evidence="4" id="KW-1185">Reference proteome</keyword>
<dbReference type="AlphaFoldDB" id="A0A2H9ZTB6"/>
<dbReference type="InterPro" id="IPR029058">
    <property type="entry name" value="AB_hydrolase_fold"/>
</dbReference>
<organism evidence="3 4">
    <name type="scientific">Apostasia shenzhenica</name>
    <dbReference type="NCBI Taxonomy" id="1088818"/>
    <lineage>
        <taxon>Eukaryota</taxon>
        <taxon>Viridiplantae</taxon>
        <taxon>Streptophyta</taxon>
        <taxon>Embryophyta</taxon>
        <taxon>Tracheophyta</taxon>
        <taxon>Spermatophyta</taxon>
        <taxon>Magnoliopsida</taxon>
        <taxon>Liliopsida</taxon>
        <taxon>Asparagales</taxon>
        <taxon>Orchidaceae</taxon>
        <taxon>Apostasioideae</taxon>
        <taxon>Apostasia</taxon>
    </lineage>
</organism>
<proteinExistence type="predicted"/>
<dbReference type="SUPFAM" id="SSF53474">
    <property type="entry name" value="alpha/beta-Hydrolases"/>
    <property type="match status" value="1"/>
</dbReference>
<dbReference type="Pfam" id="PF12697">
    <property type="entry name" value="Abhydrolase_6"/>
    <property type="match status" value="1"/>
</dbReference>
<evidence type="ECO:0000259" key="2">
    <source>
        <dbReference type="Pfam" id="PF12697"/>
    </source>
</evidence>
<dbReference type="OrthoDB" id="294702at2759"/>
<protein>
    <recommendedName>
        <fullName evidence="2">AB hydrolase-1 domain-containing protein</fullName>
    </recommendedName>
</protein>
<dbReference type="InterPro" id="IPR000073">
    <property type="entry name" value="AB_hydrolase_1"/>
</dbReference>
<evidence type="ECO:0000256" key="1">
    <source>
        <dbReference type="SAM" id="Phobius"/>
    </source>
</evidence>
<reference evidence="3 4" key="1">
    <citation type="journal article" date="2017" name="Nature">
        <title>The Apostasia genome and the evolution of orchids.</title>
        <authorList>
            <person name="Zhang G.Q."/>
            <person name="Liu K.W."/>
            <person name="Li Z."/>
            <person name="Lohaus R."/>
            <person name="Hsiao Y.Y."/>
            <person name="Niu S.C."/>
            <person name="Wang J.Y."/>
            <person name="Lin Y.C."/>
            <person name="Xu Q."/>
            <person name="Chen L.J."/>
            <person name="Yoshida K."/>
            <person name="Fujiwara S."/>
            <person name="Wang Z.W."/>
            <person name="Zhang Y.Q."/>
            <person name="Mitsuda N."/>
            <person name="Wang M."/>
            <person name="Liu G.H."/>
            <person name="Pecoraro L."/>
            <person name="Huang H.X."/>
            <person name="Xiao X.J."/>
            <person name="Lin M."/>
            <person name="Wu X.Y."/>
            <person name="Wu W.L."/>
            <person name="Chen Y.Y."/>
            <person name="Chang S.B."/>
            <person name="Sakamoto S."/>
            <person name="Ohme-Takagi M."/>
            <person name="Yagi M."/>
            <person name="Zeng S.J."/>
            <person name="Shen C.Y."/>
            <person name="Yeh C.M."/>
            <person name="Luo Y.B."/>
            <person name="Tsai W.C."/>
            <person name="Van de Peer Y."/>
            <person name="Liu Z.J."/>
        </authorList>
    </citation>
    <scope>NUCLEOTIDE SEQUENCE [LARGE SCALE GENOMIC DNA]</scope>
    <source>
        <strain evidence="4">cv. Shenzhen</strain>
        <tissue evidence="3">Stem</tissue>
    </source>
</reference>
<name>A0A2H9ZTB6_9ASPA</name>
<feature type="transmembrane region" description="Helical" evidence="1">
    <location>
        <begin position="25"/>
        <end position="43"/>
    </location>
</feature>
<dbReference type="Proteomes" id="UP000236161">
    <property type="component" value="Unassembled WGS sequence"/>
</dbReference>
<dbReference type="PANTHER" id="PTHR45763">
    <property type="entry name" value="HYDROLASE, ALPHA/BETA FOLD FAMILY PROTEIN, EXPRESSED-RELATED"/>
    <property type="match status" value="1"/>
</dbReference>
<sequence>MANAGVVGSTADLKPISRSGAGRRLAVGAALAIVLASAFYAVIQPPPPRPCGSEGGPPVTAPRIRLRDGRHLAYAETGVSKEIARFKIVFCHGFSSTRLDGIRASPEIMEELGVYMVSYDRAGYGESDPNPRRSRRSEASDIEELADALGLGSTFFLIGYSLGGHAVWASIKYIPGRLAGAALLAPVINYRWPGFPKKLSEEAYRKQDRGDQWALRVAYYAPWLLYWWMKQPWLPSSTVVKATTHLPNSLDARIRDLAASNGMLEKRRKLATQQGIQESYYRDMMVMFSKWEFDPMDLWTPPPFPVHLWQGDEDGLVPVTLQRYISQRLGWIDYHELSVTGHYLSAVPGFGDLVLKTLLVQPLAPSTAG</sequence>